<sequence>MSNSSEAALPAALLDAHPAQWRLVGKGLFTWSVFRLYHAYLYAPAASASTPFNLDGDFALMLRYLRNIPGEQIVTTSTQEIARLTDTSTASLAEWTESMTRIFPDVASGDRLTGLFLRGQGVGFYSGDTLAGEIDSPAFARAFAAIWLDPRTRSPALRAGLLGL</sequence>
<dbReference type="Pfam" id="PF16036">
    <property type="entry name" value="Chalcone_3"/>
    <property type="match status" value="1"/>
</dbReference>
<protein>
    <submittedName>
        <fullName evidence="2">Chalcone isomerase family protein</fullName>
    </submittedName>
</protein>
<organism evidence="2 3">
    <name type="scientific">Achromobacter seleniivolatilans</name>
    <dbReference type="NCBI Taxonomy" id="3047478"/>
    <lineage>
        <taxon>Bacteria</taxon>
        <taxon>Pseudomonadati</taxon>
        <taxon>Pseudomonadota</taxon>
        <taxon>Betaproteobacteria</taxon>
        <taxon>Burkholderiales</taxon>
        <taxon>Alcaligenaceae</taxon>
        <taxon>Achromobacter</taxon>
    </lineage>
</organism>
<dbReference type="InterPro" id="IPR016087">
    <property type="entry name" value="Chalcone_isomerase"/>
</dbReference>
<evidence type="ECO:0000313" key="2">
    <source>
        <dbReference type="EMBL" id="WMD20308.1"/>
    </source>
</evidence>
<keyword evidence="3" id="KW-1185">Reference proteome</keyword>
<gene>
    <name evidence="2" type="ORF">RAS12_27490</name>
</gene>
<reference evidence="2 3" key="1">
    <citation type="submission" date="2023-08" db="EMBL/GenBank/DDBJ databases">
        <title>Achromobacter seleniivolatilans sp. nov., isolated from seleniferous soil.</title>
        <authorList>
            <person name="Zhang S."/>
            <person name="Li K."/>
            <person name="Peng J."/>
            <person name="Zhao Q."/>
            <person name="Wang H."/>
            <person name="Guo Y."/>
        </authorList>
    </citation>
    <scope>NUCLEOTIDE SEQUENCE [LARGE SCALE GENOMIC DNA]</scope>
    <source>
        <strain evidence="2 3">R39</strain>
    </source>
</reference>
<name>A0ABY9M288_9BURK</name>
<dbReference type="RefSeq" id="WP_306943389.1">
    <property type="nucleotide sequence ID" value="NZ_CP132976.1"/>
</dbReference>
<proteinExistence type="predicted"/>
<evidence type="ECO:0000259" key="1">
    <source>
        <dbReference type="Pfam" id="PF16036"/>
    </source>
</evidence>
<keyword evidence="2" id="KW-0413">Isomerase</keyword>
<dbReference type="GO" id="GO:0016853">
    <property type="term" value="F:isomerase activity"/>
    <property type="evidence" value="ECO:0007669"/>
    <property type="project" value="UniProtKB-KW"/>
</dbReference>
<evidence type="ECO:0000313" key="3">
    <source>
        <dbReference type="Proteomes" id="UP001234798"/>
    </source>
</evidence>
<dbReference type="Proteomes" id="UP001234798">
    <property type="component" value="Chromosome"/>
</dbReference>
<feature type="domain" description="Chalcone isomerase" evidence="1">
    <location>
        <begin position="19"/>
        <end position="163"/>
    </location>
</feature>
<accession>A0ABY9M288</accession>
<dbReference type="EMBL" id="CP132976">
    <property type="protein sequence ID" value="WMD20308.1"/>
    <property type="molecule type" value="Genomic_DNA"/>
</dbReference>